<accession>A0A9P6E6F1</accession>
<evidence type="ECO:0000313" key="1">
    <source>
        <dbReference type="EMBL" id="KAF9523345.1"/>
    </source>
</evidence>
<gene>
    <name evidence="1" type="ORF">CPB83DRAFT_862928</name>
</gene>
<keyword evidence="2" id="KW-1185">Reference proteome</keyword>
<organism evidence="1 2">
    <name type="scientific">Crepidotus variabilis</name>
    <dbReference type="NCBI Taxonomy" id="179855"/>
    <lineage>
        <taxon>Eukaryota</taxon>
        <taxon>Fungi</taxon>
        <taxon>Dikarya</taxon>
        <taxon>Basidiomycota</taxon>
        <taxon>Agaricomycotina</taxon>
        <taxon>Agaricomycetes</taxon>
        <taxon>Agaricomycetidae</taxon>
        <taxon>Agaricales</taxon>
        <taxon>Agaricineae</taxon>
        <taxon>Crepidotaceae</taxon>
        <taxon>Crepidotus</taxon>
    </lineage>
</organism>
<evidence type="ECO:0000313" key="2">
    <source>
        <dbReference type="Proteomes" id="UP000807306"/>
    </source>
</evidence>
<reference evidence="1" key="1">
    <citation type="submission" date="2020-11" db="EMBL/GenBank/DDBJ databases">
        <authorList>
            <consortium name="DOE Joint Genome Institute"/>
            <person name="Ahrendt S."/>
            <person name="Riley R."/>
            <person name="Andreopoulos W."/>
            <person name="Labutti K."/>
            <person name="Pangilinan J."/>
            <person name="Ruiz-Duenas F.J."/>
            <person name="Barrasa J.M."/>
            <person name="Sanchez-Garcia M."/>
            <person name="Camarero S."/>
            <person name="Miyauchi S."/>
            <person name="Serrano A."/>
            <person name="Linde D."/>
            <person name="Babiker R."/>
            <person name="Drula E."/>
            <person name="Ayuso-Fernandez I."/>
            <person name="Pacheco R."/>
            <person name="Padilla G."/>
            <person name="Ferreira P."/>
            <person name="Barriuso J."/>
            <person name="Kellner H."/>
            <person name="Castanera R."/>
            <person name="Alfaro M."/>
            <person name="Ramirez L."/>
            <person name="Pisabarro A.G."/>
            <person name="Kuo A."/>
            <person name="Tritt A."/>
            <person name="Lipzen A."/>
            <person name="He G."/>
            <person name="Yan M."/>
            <person name="Ng V."/>
            <person name="Cullen D."/>
            <person name="Martin F."/>
            <person name="Rosso M.-N."/>
            <person name="Henrissat B."/>
            <person name="Hibbett D."/>
            <person name="Martinez A.T."/>
            <person name="Grigoriev I.V."/>
        </authorList>
    </citation>
    <scope>NUCLEOTIDE SEQUENCE</scope>
    <source>
        <strain evidence="1">CBS 506.95</strain>
    </source>
</reference>
<sequence length="139" mass="14854">MAVIFVNYTQSFQANGLPLYSASDLEVDTGPEAIQISPVNYQAAHAAESTPNPSFLPAPTAEAVVVGPGPDTEMVPTALGLKASPGAYASEAVTDLEANQPAPANKPRWHLVKTFLKEDVPPFVKKLVKWLIDILARML</sequence>
<dbReference type="EMBL" id="MU157919">
    <property type="protein sequence ID" value="KAF9523345.1"/>
    <property type="molecule type" value="Genomic_DNA"/>
</dbReference>
<protein>
    <submittedName>
        <fullName evidence="1">Uncharacterized protein</fullName>
    </submittedName>
</protein>
<name>A0A9P6E6F1_9AGAR</name>
<dbReference type="AlphaFoldDB" id="A0A9P6E6F1"/>
<proteinExistence type="predicted"/>
<comment type="caution">
    <text evidence="1">The sequence shown here is derived from an EMBL/GenBank/DDBJ whole genome shotgun (WGS) entry which is preliminary data.</text>
</comment>
<dbReference type="Proteomes" id="UP000807306">
    <property type="component" value="Unassembled WGS sequence"/>
</dbReference>